<evidence type="ECO:0000256" key="5">
    <source>
        <dbReference type="ARBA" id="ARBA00023237"/>
    </source>
</evidence>
<dbReference type="EMBL" id="BAABHB010000003">
    <property type="protein sequence ID" value="GAA4404594.1"/>
    <property type="molecule type" value="Genomic_DNA"/>
</dbReference>
<keyword evidence="10" id="KW-1185">Reference proteome</keyword>
<comment type="subcellular location">
    <subcellularLocation>
        <location evidence="1">Cell outer membrane</location>
    </subcellularLocation>
</comment>
<dbReference type="InterPro" id="IPR033985">
    <property type="entry name" value="SusD-like_N"/>
</dbReference>
<evidence type="ECO:0000313" key="10">
    <source>
        <dbReference type="Proteomes" id="UP001500936"/>
    </source>
</evidence>
<dbReference type="RefSeq" id="WP_345266965.1">
    <property type="nucleotide sequence ID" value="NZ_BAABHB010000003.1"/>
</dbReference>
<feature type="domain" description="RagB/SusD" evidence="7">
    <location>
        <begin position="352"/>
        <end position="493"/>
    </location>
</feature>
<name>A0ABP8KEU9_9BACT</name>
<dbReference type="Pfam" id="PF07980">
    <property type="entry name" value="SusD_RagB"/>
    <property type="match status" value="1"/>
</dbReference>
<feature type="domain" description="SusD-like N-terminal" evidence="8">
    <location>
        <begin position="75"/>
        <end position="238"/>
    </location>
</feature>
<evidence type="ECO:0000313" key="9">
    <source>
        <dbReference type="EMBL" id="GAA4404594.1"/>
    </source>
</evidence>
<organism evidence="9 10">
    <name type="scientific">Nibrella viscosa</name>
    <dbReference type="NCBI Taxonomy" id="1084524"/>
    <lineage>
        <taxon>Bacteria</taxon>
        <taxon>Pseudomonadati</taxon>
        <taxon>Bacteroidota</taxon>
        <taxon>Cytophagia</taxon>
        <taxon>Cytophagales</taxon>
        <taxon>Spirosomataceae</taxon>
        <taxon>Nibrella</taxon>
    </lineage>
</organism>
<evidence type="ECO:0000259" key="7">
    <source>
        <dbReference type="Pfam" id="PF07980"/>
    </source>
</evidence>
<feature type="signal peptide" evidence="6">
    <location>
        <begin position="1"/>
        <end position="20"/>
    </location>
</feature>
<reference evidence="10" key="1">
    <citation type="journal article" date="2019" name="Int. J. Syst. Evol. Microbiol.">
        <title>The Global Catalogue of Microorganisms (GCM) 10K type strain sequencing project: providing services to taxonomists for standard genome sequencing and annotation.</title>
        <authorList>
            <consortium name="The Broad Institute Genomics Platform"/>
            <consortium name="The Broad Institute Genome Sequencing Center for Infectious Disease"/>
            <person name="Wu L."/>
            <person name="Ma J."/>
        </authorList>
    </citation>
    <scope>NUCLEOTIDE SEQUENCE [LARGE SCALE GENOMIC DNA]</scope>
    <source>
        <strain evidence="10">JCM 17925</strain>
    </source>
</reference>
<dbReference type="SUPFAM" id="SSF48452">
    <property type="entry name" value="TPR-like"/>
    <property type="match status" value="1"/>
</dbReference>
<gene>
    <name evidence="9" type="ORF">GCM10023187_22160</name>
</gene>
<evidence type="ECO:0000256" key="4">
    <source>
        <dbReference type="ARBA" id="ARBA00023136"/>
    </source>
</evidence>
<evidence type="ECO:0000256" key="2">
    <source>
        <dbReference type="ARBA" id="ARBA00006275"/>
    </source>
</evidence>
<comment type="caution">
    <text evidence="9">The sequence shown here is derived from an EMBL/GenBank/DDBJ whole genome shotgun (WGS) entry which is preliminary data.</text>
</comment>
<comment type="similarity">
    <text evidence="2">Belongs to the SusD family.</text>
</comment>
<proteinExistence type="inferred from homology"/>
<sequence>MKARLITILLALGLLSTSCSDEYLETSPTGSVDAAAAYATTKNASAAINGIYRAMVVRYLSSQGHFGHPAMMIIMDVMGEDLAFSNPSNTWHFPEQRWTSHRSEVGTLSEFAYLLYYRLIGNANIAVANIDNAAGTDAERKQLKGEALALRAFSYFNLVQLYGKRYDASARPNSQLAVPLVLAPTTEGLPRATVEEVYTQINKDLTEAAGLLTASRPGGFKSHINIEVVKGFQARVALTQQNWADAARYAAEARKSYSLMSVAQYQEGFADIANPEWMWGFDHLEDQSEFFGAYHSYISCNFNSTNIRATPKLINNLLYDQIPATDVRSKMWVKTPTAANSIIPPGGVRAPYMNQKFRLPGTPSTSTMGDIPYMRAAEMFLIEAEALARQGKDADAAKVLFDLVSKRDPSYKQSTNTGTRLIDEILFNRRIELWGEGFRFLDLKRMNLPLNRNGANHNAAVAVLFDVPAGDKQWEFLLPRREMNANKAIVQNPL</sequence>
<dbReference type="Proteomes" id="UP001500936">
    <property type="component" value="Unassembled WGS sequence"/>
</dbReference>
<evidence type="ECO:0000256" key="1">
    <source>
        <dbReference type="ARBA" id="ARBA00004442"/>
    </source>
</evidence>
<dbReference type="PROSITE" id="PS51257">
    <property type="entry name" value="PROKAR_LIPOPROTEIN"/>
    <property type="match status" value="1"/>
</dbReference>
<evidence type="ECO:0000259" key="8">
    <source>
        <dbReference type="Pfam" id="PF14322"/>
    </source>
</evidence>
<keyword evidence="3 6" id="KW-0732">Signal</keyword>
<dbReference type="InterPro" id="IPR011990">
    <property type="entry name" value="TPR-like_helical_dom_sf"/>
</dbReference>
<evidence type="ECO:0000256" key="6">
    <source>
        <dbReference type="SAM" id="SignalP"/>
    </source>
</evidence>
<dbReference type="Pfam" id="PF14322">
    <property type="entry name" value="SusD-like_3"/>
    <property type="match status" value="1"/>
</dbReference>
<dbReference type="Gene3D" id="1.25.40.390">
    <property type="match status" value="1"/>
</dbReference>
<feature type="chain" id="PRO_5046650999" evidence="6">
    <location>
        <begin position="21"/>
        <end position="494"/>
    </location>
</feature>
<dbReference type="InterPro" id="IPR012944">
    <property type="entry name" value="SusD_RagB_dom"/>
</dbReference>
<accession>A0ABP8KEU9</accession>
<keyword evidence="4" id="KW-0472">Membrane</keyword>
<keyword evidence="5" id="KW-0998">Cell outer membrane</keyword>
<protein>
    <submittedName>
        <fullName evidence="9">RagB/SusD family nutrient uptake outer membrane protein</fullName>
    </submittedName>
</protein>
<evidence type="ECO:0000256" key="3">
    <source>
        <dbReference type="ARBA" id="ARBA00022729"/>
    </source>
</evidence>